<evidence type="ECO:0000313" key="2">
    <source>
        <dbReference type="WBParaSite" id="JU765_v2.g1739.t1"/>
    </source>
</evidence>
<organism evidence="1 2">
    <name type="scientific">Panagrolaimus sp. JU765</name>
    <dbReference type="NCBI Taxonomy" id="591449"/>
    <lineage>
        <taxon>Eukaryota</taxon>
        <taxon>Metazoa</taxon>
        <taxon>Ecdysozoa</taxon>
        <taxon>Nematoda</taxon>
        <taxon>Chromadorea</taxon>
        <taxon>Rhabditida</taxon>
        <taxon>Tylenchina</taxon>
        <taxon>Panagrolaimomorpha</taxon>
        <taxon>Panagrolaimoidea</taxon>
        <taxon>Panagrolaimidae</taxon>
        <taxon>Panagrolaimus</taxon>
    </lineage>
</organism>
<sequence length="286" mass="32008">MADDGQQTPEVSKQPLDFELADSFLDNYNGIQAYETLLGMRNESTQDDVGLNWRLAHACYILSNCSQAEEQRRAYLQEGHQYIVEAYKIAPEDPKVLHWAPIVTGSLAETAATTKDRIRIGHEFKKYIDEAIEKLPPEFAFFHMRGRFRYEVAALSTVERTLAALFFGSPPSATYEEALEDLVKAEDMDGGQIDNMLFLGKTYQALGNIGMARRFYTKVTKKAAVDAIDQTEIAEAAELLSKLPSPTPDEPIIDDSDSEEFSDSLHESDIDTAESFEPSSEKSNVD</sequence>
<proteinExistence type="predicted"/>
<reference evidence="2" key="1">
    <citation type="submission" date="2022-11" db="UniProtKB">
        <authorList>
            <consortium name="WormBaseParasite"/>
        </authorList>
    </citation>
    <scope>IDENTIFICATION</scope>
</reference>
<protein>
    <submittedName>
        <fullName evidence="2">Uncharacterized protein</fullName>
    </submittedName>
</protein>
<dbReference type="Proteomes" id="UP000887576">
    <property type="component" value="Unplaced"/>
</dbReference>
<evidence type="ECO:0000313" key="1">
    <source>
        <dbReference type="Proteomes" id="UP000887576"/>
    </source>
</evidence>
<name>A0AC34QL94_9BILA</name>
<dbReference type="WBParaSite" id="JU765_v2.g1739.t1">
    <property type="protein sequence ID" value="JU765_v2.g1739.t1"/>
    <property type="gene ID" value="JU765_v2.g1739"/>
</dbReference>
<accession>A0AC34QL94</accession>